<comment type="caution">
    <text evidence="3">The sequence shown here is derived from an EMBL/GenBank/DDBJ whole genome shotgun (WGS) entry which is preliminary data.</text>
</comment>
<dbReference type="SUPFAM" id="SSF52540">
    <property type="entry name" value="P-loop containing nucleoside triphosphate hydrolases"/>
    <property type="match status" value="1"/>
</dbReference>
<evidence type="ECO:0000313" key="3">
    <source>
        <dbReference type="EMBL" id="MBF2734866.1"/>
    </source>
</evidence>
<proteinExistence type="predicted"/>
<dbReference type="InterPro" id="IPR001650">
    <property type="entry name" value="Helicase_C-like"/>
</dbReference>
<dbReference type="PANTHER" id="PTHR45766">
    <property type="entry name" value="DNA ANNEALING HELICASE AND ENDONUCLEASE ZRANB3 FAMILY MEMBER"/>
    <property type="match status" value="1"/>
</dbReference>
<dbReference type="GO" id="GO:0006281">
    <property type="term" value="P:DNA repair"/>
    <property type="evidence" value="ECO:0007669"/>
    <property type="project" value="TreeGrafter"/>
</dbReference>
<evidence type="ECO:0000259" key="2">
    <source>
        <dbReference type="Pfam" id="PF00271"/>
    </source>
</evidence>
<accession>A0A930UFK9</accession>
<feature type="domain" description="Helicase C-terminal" evidence="2">
    <location>
        <begin position="93"/>
        <end position="207"/>
    </location>
</feature>
<dbReference type="PANTHER" id="PTHR45766:SF6">
    <property type="entry name" value="SWI_SNF-RELATED MATRIX-ASSOCIATED ACTIN-DEPENDENT REGULATOR OF CHROMATIN SUBFAMILY A-LIKE PROTEIN 1"/>
    <property type="match status" value="1"/>
</dbReference>
<organism evidence="3 4">
    <name type="scientific">Candidatus Amphirhobacter heronislandensis</name>
    <dbReference type="NCBI Taxonomy" id="1732024"/>
    <lineage>
        <taxon>Bacteria</taxon>
        <taxon>Pseudomonadati</taxon>
        <taxon>Pseudomonadota</taxon>
        <taxon>Gammaproteobacteria</taxon>
        <taxon>Candidatus Tethybacterales</taxon>
        <taxon>Candidatus Tethybacteraceae</taxon>
        <taxon>Candidatus Amphirhobacter</taxon>
    </lineage>
</organism>
<dbReference type="AlphaFoldDB" id="A0A930UFK9"/>
<evidence type="ECO:0000313" key="4">
    <source>
        <dbReference type="Proteomes" id="UP000604381"/>
    </source>
</evidence>
<dbReference type="GO" id="GO:0031297">
    <property type="term" value="P:replication fork processing"/>
    <property type="evidence" value="ECO:0007669"/>
    <property type="project" value="TreeGrafter"/>
</dbReference>
<evidence type="ECO:0000256" key="1">
    <source>
        <dbReference type="ARBA" id="ARBA00022801"/>
    </source>
</evidence>
<dbReference type="InterPro" id="IPR027417">
    <property type="entry name" value="P-loop_NTPase"/>
</dbReference>
<protein>
    <recommendedName>
        <fullName evidence="2">Helicase C-terminal domain-containing protein</fullName>
    </recommendedName>
</protein>
<dbReference type="Proteomes" id="UP000604381">
    <property type="component" value="Unassembled WGS sequence"/>
</dbReference>
<dbReference type="Gene3D" id="3.40.50.300">
    <property type="entry name" value="P-loop containing nucleotide triphosphate hydrolases"/>
    <property type="match status" value="1"/>
</dbReference>
<dbReference type="EMBL" id="JADHEI010000028">
    <property type="protein sequence ID" value="MBF2734866.1"/>
    <property type="molecule type" value="Genomic_DNA"/>
</dbReference>
<dbReference type="GO" id="GO:0016787">
    <property type="term" value="F:hydrolase activity"/>
    <property type="evidence" value="ECO:0007669"/>
    <property type="project" value="UniProtKB-KW"/>
</dbReference>
<name>A0A930UFK9_9GAMM</name>
<sequence>MKNRLLPKIDRKYEGDTVAKRLVKARLVRLMQSATNVHLLLKPLQEHMYYEGSVISEAEDDDQLLANMVKEYASSDTIPPKFVACKELLNSFLKLPGPEGKVIVWSNFIHNIDSLSNYLKTQGIHNEVLYGATPVETERDQDGMKTREQIITGFHDAQSPHKVIIANPYAVGESISLHHACRNAIYLDRNYNATPFIQSKDRIHRYGLGKDAKVNYHYLVSKDSIDLAIHEALAYKEERMQMLIESEEILLFKVYKNEEEEFNADIAELIRIYHAEQHS</sequence>
<dbReference type="Pfam" id="PF00271">
    <property type="entry name" value="Helicase_C"/>
    <property type="match status" value="1"/>
</dbReference>
<keyword evidence="1" id="KW-0378">Hydrolase</keyword>
<reference evidence="3" key="1">
    <citation type="submission" date="2020-10" db="EMBL/GenBank/DDBJ databases">
        <title>An improved Amphimedon queenslandica hologenome assembly reveals how three proteobacterial symbionts can extend the metabolic phenotypic of their marine sponge host.</title>
        <authorList>
            <person name="Degnan B."/>
            <person name="Degnan S."/>
            <person name="Xiang X."/>
        </authorList>
    </citation>
    <scope>NUCLEOTIDE SEQUENCE</scope>
    <source>
        <strain evidence="3">AqS2</strain>
    </source>
</reference>
<keyword evidence="4" id="KW-1185">Reference proteome</keyword>
<gene>
    <name evidence="3" type="ORF">ISN26_02065</name>
</gene>